<dbReference type="EMBL" id="ASHL01000012">
    <property type="protein sequence ID" value="EPD12243.1"/>
    <property type="molecule type" value="Genomic_DNA"/>
</dbReference>
<dbReference type="PANTHER" id="PTHR30627">
    <property type="entry name" value="PEPTIDOGLYCAN D,D-TRANSPEPTIDASE"/>
    <property type="match status" value="1"/>
</dbReference>
<evidence type="ECO:0000259" key="18">
    <source>
        <dbReference type="Pfam" id="PF03717"/>
    </source>
</evidence>
<feature type="domain" description="Penicillin-binding protein transpeptidase" evidence="17">
    <location>
        <begin position="255"/>
        <end position="551"/>
    </location>
</feature>
<reference evidence="19 20" key="1">
    <citation type="journal article" date="2013" name="Genome Announc.">
        <title>Genome Sequence of the Pyrene- and Fluoranthene-Degrading Bacterium Cycloclasticus sp. Strain PY97M.</title>
        <authorList>
            <person name="Cui Z."/>
            <person name="Xu G."/>
            <person name="Li Q."/>
            <person name="Gao W."/>
            <person name="Zheng L."/>
        </authorList>
    </citation>
    <scope>NUCLEOTIDE SEQUENCE [LARGE SCALE GENOMIC DNA]</scope>
    <source>
        <strain evidence="19 20">PY97M</strain>
    </source>
</reference>
<dbReference type="AlphaFoldDB" id="A0AB33YZ96"/>
<dbReference type="HAMAP" id="MF_02080">
    <property type="entry name" value="FtsI_transpept"/>
    <property type="match status" value="1"/>
</dbReference>
<dbReference type="InterPro" id="IPR037532">
    <property type="entry name" value="FtsI_transpept"/>
</dbReference>
<evidence type="ECO:0000256" key="16">
    <source>
        <dbReference type="HAMAP-Rule" id="MF_02080"/>
    </source>
</evidence>
<dbReference type="Gene3D" id="3.40.710.10">
    <property type="entry name" value="DD-peptidase/beta-lactamase superfamily"/>
    <property type="match status" value="1"/>
</dbReference>
<evidence type="ECO:0000256" key="1">
    <source>
        <dbReference type="ARBA" id="ARBA00004370"/>
    </source>
</evidence>
<dbReference type="SUPFAM" id="SSF56519">
    <property type="entry name" value="Penicillin binding protein dimerisation domain"/>
    <property type="match status" value="1"/>
</dbReference>
<evidence type="ECO:0000259" key="17">
    <source>
        <dbReference type="Pfam" id="PF00905"/>
    </source>
</evidence>
<comment type="similarity">
    <text evidence="16">Belongs to the transpeptidase family. FtsI subfamily.</text>
</comment>
<feature type="domain" description="Penicillin-binding protein dimerisation" evidence="18">
    <location>
        <begin position="67"/>
        <end position="213"/>
    </location>
</feature>
<comment type="catalytic activity">
    <reaction evidence="16">
        <text>Preferential cleavage: (Ac)2-L-Lys-D-Ala-|-D-Ala. Also transpeptidation of peptidyl-alanyl moieties that are N-acyl substituents of D-alanine.</text>
        <dbReference type="EC" id="3.4.16.4"/>
    </reaction>
</comment>
<dbReference type="PANTHER" id="PTHR30627:SF1">
    <property type="entry name" value="PEPTIDOGLYCAN D,D-TRANSPEPTIDASE FTSI"/>
    <property type="match status" value="1"/>
</dbReference>
<dbReference type="GO" id="GO:0006508">
    <property type="term" value="P:proteolysis"/>
    <property type="evidence" value="ECO:0007669"/>
    <property type="project" value="UniProtKB-KW"/>
</dbReference>
<feature type="active site" description="Acyl-ester intermediate" evidence="16">
    <location>
        <position position="302"/>
    </location>
</feature>
<dbReference type="EC" id="3.4.16.4" evidence="16"/>
<keyword evidence="7 16" id="KW-0812">Transmembrane</keyword>
<comment type="function">
    <text evidence="16">Catalyzes cross-linking of the peptidoglycan cell wall at the division septum.</text>
</comment>
<evidence type="ECO:0000313" key="19">
    <source>
        <dbReference type="EMBL" id="EPD12243.1"/>
    </source>
</evidence>
<dbReference type="Pfam" id="PF00905">
    <property type="entry name" value="Transpeptidase"/>
    <property type="match status" value="1"/>
</dbReference>
<keyword evidence="8 16" id="KW-0378">Hydrolase</keyword>
<dbReference type="GO" id="GO:0008658">
    <property type="term" value="F:penicillin binding"/>
    <property type="evidence" value="ECO:0007669"/>
    <property type="project" value="InterPro"/>
</dbReference>
<dbReference type="SUPFAM" id="SSF56601">
    <property type="entry name" value="beta-lactamase/transpeptidase-like"/>
    <property type="match status" value="1"/>
</dbReference>
<dbReference type="InterPro" id="IPR050515">
    <property type="entry name" value="Beta-lactam/transpept"/>
</dbReference>
<comment type="caution">
    <text evidence="19">The sequence shown here is derived from an EMBL/GenBank/DDBJ whole genome shotgun (WGS) entry which is preliminary data.</text>
</comment>
<dbReference type="Gene3D" id="3.90.1310.10">
    <property type="entry name" value="Penicillin-binding protein 2a (Domain 2)"/>
    <property type="match status" value="1"/>
</dbReference>
<evidence type="ECO:0000256" key="13">
    <source>
        <dbReference type="ARBA" id="ARBA00023210"/>
    </source>
</evidence>
<keyword evidence="20" id="KW-1185">Reference proteome</keyword>
<dbReference type="RefSeq" id="WP_015005171.1">
    <property type="nucleotide sequence ID" value="NZ_FQZJ01000006.1"/>
</dbReference>
<evidence type="ECO:0000256" key="4">
    <source>
        <dbReference type="ARBA" id="ARBA00022618"/>
    </source>
</evidence>
<dbReference type="InterPro" id="IPR012338">
    <property type="entry name" value="Beta-lactam/transpept-like"/>
</dbReference>
<accession>A0AB33YZ96</accession>
<dbReference type="Pfam" id="PF03717">
    <property type="entry name" value="PBP_dimer"/>
    <property type="match status" value="1"/>
</dbReference>
<dbReference type="GO" id="GO:0005886">
    <property type="term" value="C:plasma membrane"/>
    <property type="evidence" value="ECO:0007669"/>
    <property type="project" value="UniProtKB-SubCell"/>
</dbReference>
<keyword evidence="11 16" id="KW-1133">Transmembrane helix</keyword>
<dbReference type="GO" id="GO:0008955">
    <property type="term" value="F:peptidoglycan glycosyltransferase activity"/>
    <property type="evidence" value="ECO:0007669"/>
    <property type="project" value="InterPro"/>
</dbReference>
<keyword evidence="12 16" id="KW-0472">Membrane</keyword>
<dbReference type="Proteomes" id="UP000015462">
    <property type="component" value="Unassembled WGS sequence"/>
</dbReference>
<keyword evidence="13 16" id="KW-0717">Septation</keyword>
<dbReference type="InterPro" id="IPR005311">
    <property type="entry name" value="PBP_dimer"/>
</dbReference>
<dbReference type="GO" id="GO:0043093">
    <property type="term" value="P:FtsZ-dependent cytokinesis"/>
    <property type="evidence" value="ECO:0007669"/>
    <property type="project" value="UniProtKB-UniRule"/>
</dbReference>
<protein>
    <recommendedName>
        <fullName evidence="16">Peptidoglycan D,D-transpeptidase FtsI</fullName>
        <ecNumber evidence="16">3.4.16.4</ecNumber>
    </recommendedName>
    <alternativeName>
        <fullName evidence="16">Penicillin-binding protein 3</fullName>
        <shortName evidence="16">PBP-3</shortName>
    </alternativeName>
</protein>
<evidence type="ECO:0000256" key="3">
    <source>
        <dbReference type="ARBA" id="ARBA00022519"/>
    </source>
</evidence>
<dbReference type="InterPro" id="IPR001460">
    <property type="entry name" value="PCN-bd_Tpept"/>
</dbReference>
<name>A0AB33YZ96_9GAMM</name>
<evidence type="ECO:0000256" key="11">
    <source>
        <dbReference type="ARBA" id="ARBA00022989"/>
    </source>
</evidence>
<keyword evidence="5 16" id="KW-0121">Carboxypeptidase</keyword>
<evidence type="ECO:0000256" key="9">
    <source>
        <dbReference type="ARBA" id="ARBA00022960"/>
    </source>
</evidence>
<proteinExistence type="inferred from homology"/>
<dbReference type="GO" id="GO:0009252">
    <property type="term" value="P:peptidoglycan biosynthetic process"/>
    <property type="evidence" value="ECO:0007669"/>
    <property type="project" value="UniProtKB-UniRule"/>
</dbReference>
<evidence type="ECO:0000256" key="10">
    <source>
        <dbReference type="ARBA" id="ARBA00022984"/>
    </source>
</evidence>
<dbReference type="InterPro" id="IPR036138">
    <property type="entry name" value="PBP_dimer_sf"/>
</dbReference>
<comment type="pathway">
    <text evidence="16">Cell wall biogenesis; peptidoglycan biosynthesis.</text>
</comment>
<keyword evidence="3 16" id="KW-0997">Cell inner membrane</keyword>
<gene>
    <name evidence="16" type="primary">ftsI</name>
    <name evidence="19" type="ORF">L196_10574</name>
</gene>
<sequence>MKYSHQQSNNTVQKVIVPELAGRRRFILACFMLMMCVLIYRAIDLQVLNNSYLQKRGEAVHLRDIKLPAYRGKITDVGGHALAISAPVSSVWVNPQELELGTKKKEFAKLLGLKVSALDKKLKKVASRRFVYLRRHMDPQVTAMIDQLQLPGVYLQKEYRRYYPDGEVAAHLVGFTNIDDEGQEGLELAWDESLKGSAGAERVLRDGKRRMVKHVDNIRAPIPGQDIRLTIDRRLQYLAYRELKAAVAQQKATSGSLVLLNAETGQLLAVANQPAFNPNDRSKIKASHVRNRAFVDLFEPGSTMKPFTVAAGMESGVFDASTVIDTNPGYMRVGRSQVRDHRNYGEIDLATLLLKSSNVASAKIALGIPGEKLWGMLNSLGFGQSAGLGFPGEARGKLVGYEQWRPIETATLSFGYGLSTSALQLARAYSVIANEGVLEPISLVVDEAAAESVRVMSPTVANSVRNMMRGVVTKAGTAPRAKVYGYSVAGKTGTVKKAIAGGYAEDKYLGVFAGMAPASDPKLVMVVVIDEPKAGDYYGGLVAAPVFSRVMSGALRLMNIAPDNLDKATVFASLERGIQ</sequence>
<dbReference type="GO" id="GO:0071555">
    <property type="term" value="P:cell wall organization"/>
    <property type="evidence" value="ECO:0007669"/>
    <property type="project" value="UniProtKB-KW"/>
</dbReference>
<evidence type="ECO:0000256" key="8">
    <source>
        <dbReference type="ARBA" id="ARBA00022801"/>
    </source>
</evidence>
<keyword evidence="10 16" id="KW-0573">Peptidoglycan synthesis</keyword>
<evidence type="ECO:0000256" key="5">
    <source>
        <dbReference type="ARBA" id="ARBA00022645"/>
    </source>
</evidence>
<evidence type="ECO:0000256" key="7">
    <source>
        <dbReference type="ARBA" id="ARBA00022692"/>
    </source>
</evidence>
<organism evidence="19 20">
    <name type="scientific">Cycloclasticus pugetii</name>
    <dbReference type="NCBI Taxonomy" id="34068"/>
    <lineage>
        <taxon>Bacteria</taxon>
        <taxon>Pseudomonadati</taxon>
        <taxon>Pseudomonadota</taxon>
        <taxon>Gammaproteobacteria</taxon>
        <taxon>Thiotrichales</taxon>
        <taxon>Piscirickettsiaceae</taxon>
        <taxon>Cycloclasticus</taxon>
    </lineage>
</organism>
<dbReference type="Gene3D" id="1.10.150.770">
    <property type="match status" value="1"/>
</dbReference>
<evidence type="ECO:0000313" key="20">
    <source>
        <dbReference type="Proteomes" id="UP000015462"/>
    </source>
</evidence>
<evidence type="ECO:0000256" key="15">
    <source>
        <dbReference type="ARBA" id="ARBA00023316"/>
    </source>
</evidence>
<feature type="transmembrane region" description="Helical" evidence="16">
    <location>
        <begin position="26"/>
        <end position="43"/>
    </location>
</feature>
<keyword evidence="9 16" id="KW-0133">Cell shape</keyword>
<evidence type="ECO:0000256" key="2">
    <source>
        <dbReference type="ARBA" id="ARBA00022475"/>
    </source>
</evidence>
<evidence type="ECO:0000256" key="6">
    <source>
        <dbReference type="ARBA" id="ARBA00022670"/>
    </source>
</evidence>
<keyword evidence="4 16" id="KW-0132">Cell division</keyword>
<evidence type="ECO:0000256" key="12">
    <source>
        <dbReference type="ARBA" id="ARBA00023136"/>
    </source>
</evidence>
<dbReference type="GO" id="GO:0009002">
    <property type="term" value="F:serine-type D-Ala-D-Ala carboxypeptidase activity"/>
    <property type="evidence" value="ECO:0007669"/>
    <property type="project" value="UniProtKB-UniRule"/>
</dbReference>
<keyword evidence="15 16" id="KW-0961">Cell wall biogenesis/degradation</keyword>
<keyword evidence="6 16" id="KW-0645">Protease</keyword>
<dbReference type="GO" id="GO:0000917">
    <property type="term" value="P:division septum assembly"/>
    <property type="evidence" value="ECO:0007669"/>
    <property type="project" value="UniProtKB-KW"/>
</dbReference>
<dbReference type="GO" id="GO:0008360">
    <property type="term" value="P:regulation of cell shape"/>
    <property type="evidence" value="ECO:0007669"/>
    <property type="project" value="UniProtKB-KW"/>
</dbReference>
<keyword evidence="14 16" id="KW-0131">Cell cycle</keyword>
<dbReference type="Gene3D" id="3.30.450.330">
    <property type="match status" value="1"/>
</dbReference>
<keyword evidence="2 16" id="KW-1003">Cell membrane</keyword>
<evidence type="ECO:0000256" key="14">
    <source>
        <dbReference type="ARBA" id="ARBA00023306"/>
    </source>
</evidence>
<comment type="subcellular location">
    <subcellularLocation>
        <location evidence="16">Cell inner membrane</location>
        <topology evidence="16">Single-pass membrane protein</topology>
    </subcellularLocation>
    <subcellularLocation>
        <location evidence="1">Membrane</location>
    </subcellularLocation>
</comment>